<reference evidence="1 2" key="1">
    <citation type="journal article" date="2016" name="Nat. Commun.">
        <title>Thousands of microbial genomes shed light on interconnected biogeochemical processes in an aquifer system.</title>
        <authorList>
            <person name="Anantharaman K."/>
            <person name="Brown C.T."/>
            <person name="Hug L.A."/>
            <person name="Sharon I."/>
            <person name="Castelle C.J."/>
            <person name="Probst A.J."/>
            <person name="Thomas B.C."/>
            <person name="Singh A."/>
            <person name="Wilkins M.J."/>
            <person name="Karaoz U."/>
            <person name="Brodie E.L."/>
            <person name="Williams K.H."/>
            <person name="Hubbard S.S."/>
            <person name="Banfield J.F."/>
        </authorList>
    </citation>
    <scope>NUCLEOTIDE SEQUENCE [LARGE SCALE GENOMIC DNA]</scope>
</reference>
<dbReference type="EMBL" id="MFAQ01000043">
    <property type="protein sequence ID" value="OGD81468.1"/>
    <property type="molecule type" value="Genomic_DNA"/>
</dbReference>
<dbReference type="AlphaFoldDB" id="A0A1F5FPD0"/>
<comment type="caution">
    <text evidence="1">The sequence shown here is derived from an EMBL/GenBank/DDBJ whole genome shotgun (WGS) entry which is preliminary data.</text>
</comment>
<protein>
    <submittedName>
        <fullName evidence="1">Uncharacterized protein</fullName>
    </submittedName>
</protein>
<organism evidence="1 2">
    <name type="scientific">Candidatus Collierbacteria bacterium RIFOXYD1_FULL_40_9</name>
    <dbReference type="NCBI Taxonomy" id="1817731"/>
    <lineage>
        <taxon>Bacteria</taxon>
        <taxon>Candidatus Collieribacteriota</taxon>
    </lineage>
</organism>
<gene>
    <name evidence="1" type="ORF">A2572_02455</name>
</gene>
<name>A0A1F5FPD0_9BACT</name>
<accession>A0A1F5FPD0</accession>
<sequence>MTKSYFCSLLQIVHTLEKSGKLSFDERSNLEKQINRLSHFLDTKDVKKAKIQVGRVSSLILEILKR</sequence>
<dbReference type="Proteomes" id="UP000179237">
    <property type="component" value="Unassembled WGS sequence"/>
</dbReference>
<proteinExistence type="predicted"/>
<evidence type="ECO:0000313" key="1">
    <source>
        <dbReference type="EMBL" id="OGD81468.1"/>
    </source>
</evidence>
<evidence type="ECO:0000313" key="2">
    <source>
        <dbReference type="Proteomes" id="UP000179237"/>
    </source>
</evidence>